<dbReference type="EMBL" id="VDCQ01000020">
    <property type="protein sequence ID" value="TNJ65336.1"/>
    <property type="molecule type" value="Genomic_DNA"/>
</dbReference>
<comment type="caution">
    <text evidence="1">The sequence shown here is derived from an EMBL/GenBank/DDBJ whole genome shotgun (WGS) entry which is preliminary data.</text>
</comment>
<evidence type="ECO:0000313" key="1">
    <source>
        <dbReference type="EMBL" id="TNJ65336.1"/>
    </source>
</evidence>
<dbReference type="InterPro" id="IPR052913">
    <property type="entry name" value="Glycopeptide_resist_protein"/>
</dbReference>
<gene>
    <name evidence="1" type="primary">vanW</name>
    <name evidence="1" type="ORF">FE784_16120</name>
</gene>
<keyword evidence="2" id="KW-1185">Reference proteome</keyword>
<proteinExistence type="predicted"/>
<dbReference type="InterPro" id="IPR007391">
    <property type="entry name" value="Vancomycin_resist_VanW"/>
</dbReference>
<dbReference type="Proteomes" id="UP000307943">
    <property type="component" value="Unassembled WGS sequence"/>
</dbReference>
<organism evidence="1 2">
    <name type="scientific">Paenibacillus hemerocallicola</name>
    <dbReference type="NCBI Taxonomy" id="1172614"/>
    <lineage>
        <taxon>Bacteria</taxon>
        <taxon>Bacillati</taxon>
        <taxon>Bacillota</taxon>
        <taxon>Bacilli</taxon>
        <taxon>Bacillales</taxon>
        <taxon>Paenibacillaceae</taxon>
        <taxon>Paenibacillus</taxon>
    </lineage>
</organism>
<dbReference type="AlphaFoldDB" id="A0A5C4T9E7"/>
<dbReference type="NCBIfam" id="NF033128">
    <property type="entry name" value="vanW-gen"/>
    <property type="match status" value="1"/>
</dbReference>
<dbReference type="PANTHER" id="PTHR35788">
    <property type="entry name" value="EXPORTED PROTEIN-RELATED"/>
    <property type="match status" value="1"/>
</dbReference>
<dbReference type="Pfam" id="PF04294">
    <property type="entry name" value="VanW"/>
    <property type="match status" value="1"/>
</dbReference>
<accession>A0A5C4T9E7</accession>
<sequence length="275" mass="31805">MPRKRVTQIFPMLLPFRKRQRAFCFYMGMHLDKNRYTNSFSKTILPCKVFETSCPLYNQKTGFDMIYQENKVFNLKLAAAKLHTLIIMPGETFSFWKVIRHADKQTPYKDGLTVKDGILTTEYGGGMCHMSNLLFWMFLHTPLTILERRGHDIKDFPEPPSDTPMGVDATVSLGWIDLKVKNATEYTFQICIAFDEECITGSVFSDKDMGCHYEIKNGDLIYYRENNIVYEQVDVWKNQISNTTNQKVNSAVVYKNVCGIGYKLPDHIKVIKKDG</sequence>
<dbReference type="PANTHER" id="PTHR35788:SF1">
    <property type="entry name" value="EXPORTED PROTEIN"/>
    <property type="match status" value="1"/>
</dbReference>
<evidence type="ECO:0000313" key="2">
    <source>
        <dbReference type="Proteomes" id="UP000307943"/>
    </source>
</evidence>
<protein>
    <submittedName>
        <fullName evidence="1">Glycopeptide resistance accessory protein VanW</fullName>
    </submittedName>
</protein>
<dbReference type="RefSeq" id="WP_139603242.1">
    <property type="nucleotide sequence ID" value="NZ_VDCQ01000020.1"/>
</dbReference>
<name>A0A5C4T9E7_9BACL</name>
<reference evidence="1 2" key="1">
    <citation type="submission" date="2019-05" db="EMBL/GenBank/DDBJ databases">
        <title>We sequenced the genome of Paenibacillus hemerocallicola KCTC 33185 for further insight into its adaptation and study the phylogeny of Paenibacillus.</title>
        <authorList>
            <person name="Narsing Rao M.P."/>
        </authorList>
    </citation>
    <scope>NUCLEOTIDE SEQUENCE [LARGE SCALE GENOMIC DNA]</scope>
    <source>
        <strain evidence="1 2">KCTC 33185</strain>
    </source>
</reference>
<dbReference type="OrthoDB" id="9813301at2"/>